<feature type="compositionally biased region" description="Polar residues" evidence="1">
    <location>
        <begin position="168"/>
        <end position="178"/>
    </location>
</feature>
<name>A0A3P6SDW4_LITSI</name>
<dbReference type="OMA" id="GSCEASF"/>
<reference evidence="3 4" key="1">
    <citation type="submission" date="2018-08" db="EMBL/GenBank/DDBJ databases">
        <authorList>
            <person name="Laetsch R D."/>
            <person name="Stevens L."/>
            <person name="Kumar S."/>
            <person name="Blaxter L. M."/>
        </authorList>
    </citation>
    <scope>NUCLEOTIDE SEQUENCE [LARGE SCALE GENOMIC DNA]</scope>
</reference>
<dbReference type="EMBL" id="UYRX01000003">
    <property type="protein sequence ID" value="VDK67563.1"/>
    <property type="molecule type" value="Genomic_DNA"/>
</dbReference>
<gene>
    <name evidence="3" type="ORF">NLS_LOCUS146</name>
</gene>
<evidence type="ECO:0000313" key="3">
    <source>
        <dbReference type="EMBL" id="VDK67563.1"/>
    </source>
</evidence>
<sequence>MSGSCEASFFNRALSAFLSMIGTFVLLVRFGCAFKARGARINKTQKMESVYLHTNKETDVLIEPVSFHIESTRFILPSCLLTNPVPILILCCNEGRDQAKIEKNMNRDLIKLVERTQNSDKSLTNQGKEFGKTKKEVNEEAKEKNEKMHSARRNGHQILIQETVASEIGQNNTQPTQQDDARESKPIDQIHSDTRYRKRKSDVGKRCKNNSEETREGVVKNQSREEEPSTLEGIASIDRDDAPPSAISPLRNSASVKINLISKRRVLSKGCQTKRRFVKKS</sequence>
<feature type="compositionally biased region" description="Basic and acidic residues" evidence="1">
    <location>
        <begin position="179"/>
        <end position="227"/>
    </location>
</feature>
<keyword evidence="2" id="KW-0812">Transmembrane</keyword>
<dbReference type="AlphaFoldDB" id="A0A3P6SDW4"/>
<proteinExistence type="predicted"/>
<feature type="region of interest" description="Disordered" evidence="1">
    <location>
        <begin position="118"/>
        <end position="250"/>
    </location>
</feature>
<feature type="compositionally biased region" description="Basic and acidic residues" evidence="1">
    <location>
        <begin position="129"/>
        <end position="149"/>
    </location>
</feature>
<accession>A0A3P6SDW4</accession>
<keyword evidence="4" id="KW-1185">Reference proteome</keyword>
<evidence type="ECO:0000313" key="4">
    <source>
        <dbReference type="Proteomes" id="UP000277928"/>
    </source>
</evidence>
<evidence type="ECO:0000256" key="2">
    <source>
        <dbReference type="SAM" id="Phobius"/>
    </source>
</evidence>
<protein>
    <submittedName>
        <fullName evidence="3">Uncharacterized protein</fullName>
    </submittedName>
</protein>
<evidence type="ECO:0000256" key="1">
    <source>
        <dbReference type="SAM" id="MobiDB-lite"/>
    </source>
</evidence>
<feature type="transmembrane region" description="Helical" evidence="2">
    <location>
        <begin position="12"/>
        <end position="34"/>
    </location>
</feature>
<dbReference type="Proteomes" id="UP000277928">
    <property type="component" value="Unassembled WGS sequence"/>
</dbReference>
<dbReference type="OrthoDB" id="5867603at2759"/>
<keyword evidence="2" id="KW-1133">Transmembrane helix</keyword>
<keyword evidence="2" id="KW-0472">Membrane</keyword>
<organism evidence="3 4">
    <name type="scientific">Litomosoides sigmodontis</name>
    <name type="common">Filarial nematode worm</name>
    <dbReference type="NCBI Taxonomy" id="42156"/>
    <lineage>
        <taxon>Eukaryota</taxon>
        <taxon>Metazoa</taxon>
        <taxon>Ecdysozoa</taxon>
        <taxon>Nematoda</taxon>
        <taxon>Chromadorea</taxon>
        <taxon>Rhabditida</taxon>
        <taxon>Spirurina</taxon>
        <taxon>Spiruromorpha</taxon>
        <taxon>Filarioidea</taxon>
        <taxon>Onchocercidae</taxon>
        <taxon>Litomosoides</taxon>
    </lineage>
</organism>